<dbReference type="GO" id="GO:1903607">
    <property type="term" value="P:cytochrome c biosynthetic process"/>
    <property type="evidence" value="ECO:0007669"/>
    <property type="project" value="TreeGrafter"/>
</dbReference>
<protein>
    <recommendedName>
        <fullName evidence="4 12">Heme exporter protein D</fullName>
    </recommendedName>
</protein>
<comment type="caution">
    <text evidence="14">The sequence shown here is derived from an EMBL/GenBank/DDBJ whole genome shotgun (WGS) entry which is preliminary data.</text>
</comment>
<keyword evidence="10 12" id="KW-1133">Transmembrane helix</keyword>
<reference evidence="14 15" key="1">
    <citation type="submission" date="2019-05" db="EMBL/GenBank/DDBJ databases">
        <title>Genome sequences of Thalassotalea litorea 1K03283.</title>
        <authorList>
            <person name="Zhang D."/>
        </authorList>
    </citation>
    <scope>NUCLEOTIDE SEQUENCE [LARGE SCALE GENOMIC DNA]</scope>
    <source>
        <strain evidence="14 15">MCCC 1K03283</strain>
    </source>
</reference>
<dbReference type="NCBIfam" id="TIGR03141">
    <property type="entry name" value="cytochro_ccmD"/>
    <property type="match status" value="1"/>
</dbReference>
<evidence type="ECO:0000256" key="2">
    <source>
        <dbReference type="ARBA" id="ARBA00004377"/>
    </source>
</evidence>
<keyword evidence="6 12" id="KW-1003">Cell membrane</keyword>
<comment type="function">
    <text evidence="1 12">Required for the export of heme to the periplasm for the biogenesis of c-type cytochromes.</text>
</comment>
<evidence type="ECO:0000256" key="9">
    <source>
        <dbReference type="ARBA" id="ARBA00022748"/>
    </source>
</evidence>
<keyword evidence="11 12" id="KW-0472">Membrane</keyword>
<proteinExistence type="inferred from homology"/>
<dbReference type="OrthoDB" id="9815607at2"/>
<accession>A0A5R9IHN5</accession>
<evidence type="ECO:0000256" key="4">
    <source>
        <dbReference type="ARBA" id="ARBA00016461"/>
    </source>
</evidence>
<evidence type="ECO:0000256" key="7">
    <source>
        <dbReference type="ARBA" id="ARBA00022519"/>
    </source>
</evidence>
<keyword evidence="8 12" id="KW-0812">Transmembrane</keyword>
<evidence type="ECO:0000313" key="15">
    <source>
        <dbReference type="Proteomes" id="UP000307790"/>
    </source>
</evidence>
<keyword evidence="9 12" id="KW-0201">Cytochrome c-type biogenesis</keyword>
<feature type="transmembrane region" description="Helical" evidence="12">
    <location>
        <begin position="17"/>
        <end position="35"/>
    </location>
</feature>
<organism evidence="14 15">
    <name type="scientific">Thalassotalea litorea</name>
    <dbReference type="NCBI Taxonomy" id="2020715"/>
    <lineage>
        <taxon>Bacteria</taxon>
        <taxon>Pseudomonadati</taxon>
        <taxon>Pseudomonadota</taxon>
        <taxon>Gammaproteobacteria</taxon>
        <taxon>Alteromonadales</taxon>
        <taxon>Colwelliaceae</taxon>
        <taxon>Thalassotalea</taxon>
    </lineage>
</organism>
<dbReference type="GO" id="GO:0005886">
    <property type="term" value="C:plasma membrane"/>
    <property type="evidence" value="ECO:0007669"/>
    <property type="project" value="UniProtKB-SubCell"/>
</dbReference>
<evidence type="ECO:0000256" key="10">
    <source>
        <dbReference type="ARBA" id="ARBA00022989"/>
    </source>
</evidence>
<evidence type="ECO:0000256" key="3">
    <source>
        <dbReference type="ARBA" id="ARBA00008741"/>
    </source>
</evidence>
<dbReference type="GO" id="GO:0017004">
    <property type="term" value="P:cytochrome complex assembly"/>
    <property type="evidence" value="ECO:0007669"/>
    <property type="project" value="UniProtKB-KW"/>
</dbReference>
<evidence type="ECO:0000256" key="6">
    <source>
        <dbReference type="ARBA" id="ARBA00022475"/>
    </source>
</evidence>
<gene>
    <name evidence="14" type="primary">ccmD</name>
    <name evidence="14" type="ORF">FE810_10080</name>
</gene>
<keyword evidence="15" id="KW-1185">Reference proteome</keyword>
<dbReference type="Proteomes" id="UP000307790">
    <property type="component" value="Unassembled WGS sequence"/>
</dbReference>
<evidence type="ECO:0000256" key="12">
    <source>
        <dbReference type="RuleBase" id="RU363101"/>
    </source>
</evidence>
<keyword evidence="7 12" id="KW-0997">Cell inner membrane</keyword>
<feature type="region of interest" description="Disordered" evidence="13">
    <location>
        <begin position="59"/>
        <end position="82"/>
    </location>
</feature>
<evidence type="ECO:0000313" key="14">
    <source>
        <dbReference type="EMBL" id="TLU64802.1"/>
    </source>
</evidence>
<dbReference type="PANTHER" id="PTHR37531">
    <property type="entry name" value="HEME EXPORTER PROTEIN D"/>
    <property type="match status" value="1"/>
</dbReference>
<evidence type="ECO:0000256" key="11">
    <source>
        <dbReference type="ARBA" id="ARBA00023136"/>
    </source>
</evidence>
<dbReference type="Pfam" id="PF04995">
    <property type="entry name" value="CcmD"/>
    <property type="match status" value="1"/>
</dbReference>
<evidence type="ECO:0000256" key="13">
    <source>
        <dbReference type="SAM" id="MobiDB-lite"/>
    </source>
</evidence>
<evidence type="ECO:0000256" key="5">
    <source>
        <dbReference type="ARBA" id="ARBA00022448"/>
    </source>
</evidence>
<sequence length="82" mass="9514">MTFESFSEFLTMGKHGFYIWLSYGCTLVILLALGINSMRQPKVQLEKIRQRLKREQQLKAYQQKKAEGQNQQQTSTDSGEVV</sequence>
<dbReference type="InterPro" id="IPR052075">
    <property type="entry name" value="Heme_exporter_D"/>
</dbReference>
<evidence type="ECO:0000256" key="8">
    <source>
        <dbReference type="ARBA" id="ARBA00022692"/>
    </source>
</evidence>
<keyword evidence="5 12" id="KW-0813">Transport</keyword>
<comment type="subcellular location">
    <subcellularLocation>
        <location evidence="2 12">Cell inner membrane</location>
        <topology evidence="2 12">Single-pass membrane protein</topology>
    </subcellularLocation>
</comment>
<comment type="similarity">
    <text evidence="3 12">Belongs to the CcmD/CycX/HelD family.</text>
</comment>
<dbReference type="RefSeq" id="WP_138319938.1">
    <property type="nucleotide sequence ID" value="NZ_VCBC01000009.1"/>
</dbReference>
<dbReference type="InterPro" id="IPR007078">
    <property type="entry name" value="Haem_export_protD_CcmD"/>
</dbReference>
<dbReference type="EMBL" id="VCBC01000009">
    <property type="protein sequence ID" value="TLU64802.1"/>
    <property type="molecule type" value="Genomic_DNA"/>
</dbReference>
<dbReference type="AlphaFoldDB" id="A0A5R9IHN5"/>
<dbReference type="GO" id="GO:0015886">
    <property type="term" value="P:heme transport"/>
    <property type="evidence" value="ECO:0007669"/>
    <property type="project" value="InterPro"/>
</dbReference>
<dbReference type="PANTHER" id="PTHR37531:SF1">
    <property type="entry name" value="HEME EXPORTER PROTEIN D"/>
    <property type="match status" value="1"/>
</dbReference>
<evidence type="ECO:0000256" key="1">
    <source>
        <dbReference type="ARBA" id="ARBA00002442"/>
    </source>
</evidence>
<name>A0A5R9IHN5_9GAMM</name>